<protein>
    <submittedName>
        <fullName evidence="1">Uncharacterized protein</fullName>
    </submittedName>
</protein>
<dbReference type="RefSeq" id="YP_010113315.1">
    <property type="nucleotide sequence ID" value="NC_055901.1"/>
</dbReference>
<sequence length="70" mass="8564">MRKKNQFHRENCETRIREVVKDMFGNTIILSGQHAFEWSITIYSHNVYTKTTYKNGKEARKQFKKYKNKY</sequence>
<reference evidence="1 2" key="1">
    <citation type="submission" date="2020-07" db="EMBL/GenBank/DDBJ databases">
        <title>Taxonomic proposal: Crassvirales, a new order of highly abundant and diverse bacterial viruses.</title>
        <authorList>
            <person name="Shkoporov A.N."/>
            <person name="Stockdale S.R."/>
            <person name="Guerin E."/>
            <person name="Ross R.P."/>
            <person name="Hill C."/>
        </authorList>
    </citation>
    <scope>NUCLEOTIDE SEQUENCE [LARGE SCALE GENOMIC DNA]</scope>
</reference>
<organism evidence="1 2">
    <name type="scientific">uncultured phage cr130_1</name>
    <dbReference type="NCBI Taxonomy" id="2772092"/>
    <lineage>
        <taxon>Viruses</taxon>
        <taxon>Duplodnaviria</taxon>
        <taxon>Heunggongvirae</taxon>
        <taxon>Uroviricota</taxon>
        <taxon>Caudoviricetes</taxon>
        <taxon>Crassvirales</taxon>
        <taxon>Suoliviridae</taxon>
        <taxon>Oafivirinae</taxon>
        <taxon>Chuhaivirus</taxon>
        <taxon>Chuhaivirus simiae</taxon>
    </lineage>
</organism>
<accession>A0A7M1RTB4</accession>
<name>A0A7M1RTB4_9CAUD</name>
<dbReference type="KEGG" id="vg:65131828"/>
<evidence type="ECO:0000313" key="2">
    <source>
        <dbReference type="Proteomes" id="UP000594028"/>
    </source>
</evidence>
<dbReference type="Proteomes" id="UP000594028">
    <property type="component" value="Segment"/>
</dbReference>
<proteinExistence type="predicted"/>
<keyword evidence="2" id="KW-1185">Reference proteome</keyword>
<dbReference type="GeneID" id="65131828"/>
<dbReference type="EMBL" id="MT774408">
    <property type="protein sequence ID" value="QOR57675.1"/>
    <property type="molecule type" value="Genomic_DNA"/>
</dbReference>
<evidence type="ECO:0000313" key="1">
    <source>
        <dbReference type="EMBL" id="QOR57675.1"/>
    </source>
</evidence>